<evidence type="ECO:0000313" key="2">
    <source>
        <dbReference type="Proteomes" id="UP001060215"/>
    </source>
</evidence>
<sequence>MKPKLEAPPPPTATRRWAITDFTELESVLSNRFKLNGSLNCRIALFSTCDSIYLQVNDTLRTEFDSLIYFKISILNTLNASNSMSRVFLYRFTQKERSYGWNDVGLSSTVLDPKLGFISNIDDTLTITTDIRILDESTSFTQDNNESSFNCGKFTWTVRNFGFLVELIKNHKLMSPSFIAEDCTLRISIHRSVIDDVDYLSLFLNSEEQTEKSNWCMFRMSVLNQKSSRESIHRDSHGRIGETKPIGWIDFMEFSRFIEPNKGFLVHDHDHDDSTAMFSVSFQVIKESIEYPKKCVLPHKPDLFSNFYIWKIENFTKLKDRLKKRKITGLDVKSQTLKIGDQDLRLVIYPRGKSQPSDNLSFYLEVMERPDESSDWSYYISFRLSVMNQKNLDESVSMDWGEGEKRESNTAKELGWLEFMLLDNLFDQDSGYLVGDSIYFFAQVILLEETLLKGTELDNAGYTVHETLFAEDEIFVWRMHNFLSFKNILETNQNILQTIRIIVSQTFQVGECRLQIGVSQYSDFIIAILECYPPVTNDTVFEVTFEMSLLNQKNMVRFSHKETVSTKKRCFMKFMKVSDLLDQYAGFLRDKSVVFWCRILHHGPKTESSEAEFKLKLEMDPSTKEMKHLERELEQVRSERNEEITQLSVEKEDYKNSFHNLERQFSPLKSRNSDCFQTLQKKKNDLAERLEITESSRQRSDDKLKSYAEKNEVQENVMHSLQDEIRQLKVTVERLEREKLDMDKRISHLETDINGMESNFSACQFGISSQVHQFFWSNYKLIQEFRAHI</sequence>
<name>A0ACC0I7N5_9ERIC</name>
<accession>A0ACC0I7N5</accession>
<organism evidence="1 2">
    <name type="scientific">Camellia lanceoleosa</name>
    <dbReference type="NCBI Taxonomy" id="1840588"/>
    <lineage>
        <taxon>Eukaryota</taxon>
        <taxon>Viridiplantae</taxon>
        <taxon>Streptophyta</taxon>
        <taxon>Embryophyta</taxon>
        <taxon>Tracheophyta</taxon>
        <taxon>Spermatophyta</taxon>
        <taxon>Magnoliopsida</taxon>
        <taxon>eudicotyledons</taxon>
        <taxon>Gunneridae</taxon>
        <taxon>Pentapetalae</taxon>
        <taxon>asterids</taxon>
        <taxon>Ericales</taxon>
        <taxon>Theaceae</taxon>
        <taxon>Camellia</taxon>
    </lineage>
</organism>
<protein>
    <submittedName>
        <fullName evidence="1">MATH domain and coiled-coil domain-containing protein</fullName>
    </submittedName>
</protein>
<reference evidence="1 2" key="1">
    <citation type="journal article" date="2022" name="Plant J.">
        <title>Chromosome-level genome of Camellia lanceoleosa provides a valuable resource for understanding genome evolution and self-incompatibility.</title>
        <authorList>
            <person name="Gong W."/>
            <person name="Xiao S."/>
            <person name="Wang L."/>
            <person name="Liao Z."/>
            <person name="Chang Y."/>
            <person name="Mo W."/>
            <person name="Hu G."/>
            <person name="Li W."/>
            <person name="Zhao G."/>
            <person name="Zhu H."/>
            <person name="Hu X."/>
            <person name="Ji K."/>
            <person name="Xiang X."/>
            <person name="Song Q."/>
            <person name="Yuan D."/>
            <person name="Jin S."/>
            <person name="Zhang L."/>
        </authorList>
    </citation>
    <scope>NUCLEOTIDE SEQUENCE [LARGE SCALE GENOMIC DNA]</scope>
    <source>
        <strain evidence="1">SQ_2022a</strain>
    </source>
</reference>
<dbReference type="EMBL" id="CM045763">
    <property type="protein sequence ID" value="KAI8021380.1"/>
    <property type="molecule type" value="Genomic_DNA"/>
</dbReference>
<gene>
    <name evidence="1" type="ORF">LOK49_LG03G01574</name>
</gene>
<proteinExistence type="predicted"/>
<dbReference type="Proteomes" id="UP001060215">
    <property type="component" value="Chromosome 6"/>
</dbReference>
<comment type="caution">
    <text evidence="1">The sequence shown here is derived from an EMBL/GenBank/DDBJ whole genome shotgun (WGS) entry which is preliminary data.</text>
</comment>
<keyword evidence="2" id="KW-1185">Reference proteome</keyword>
<evidence type="ECO:0000313" key="1">
    <source>
        <dbReference type="EMBL" id="KAI8021380.1"/>
    </source>
</evidence>